<evidence type="ECO:0000256" key="3">
    <source>
        <dbReference type="ARBA" id="ARBA00022737"/>
    </source>
</evidence>
<dbReference type="PANTHER" id="PTHR43300">
    <property type="entry name" value="ACETYLTRANSFERASE"/>
    <property type="match status" value="1"/>
</dbReference>
<evidence type="ECO:0000313" key="6">
    <source>
        <dbReference type="Proteomes" id="UP001310248"/>
    </source>
</evidence>
<reference evidence="6" key="1">
    <citation type="submission" date="2023-07" db="EMBL/GenBank/DDBJ databases">
        <title>Draft genome sequence of Agarivorans aestuarii strain ZMCS4, a CAZymes producing bacteria isolated from the marine brown algae Clodostephus spongiosus.</title>
        <authorList>
            <person name="Lorente B."/>
            <person name="Cabral C."/>
            <person name="Frias J."/>
            <person name="Faria J."/>
            <person name="Toubarro D."/>
        </authorList>
    </citation>
    <scope>NUCLEOTIDE SEQUENCE [LARGE SCALE GENOMIC DNA]</scope>
    <source>
        <strain evidence="6">ZMCS4</strain>
    </source>
</reference>
<dbReference type="NCBIfam" id="TIGR03308">
    <property type="entry name" value="phn_thr-fam"/>
    <property type="match status" value="1"/>
</dbReference>
<evidence type="ECO:0000256" key="1">
    <source>
        <dbReference type="ARBA" id="ARBA00007274"/>
    </source>
</evidence>
<dbReference type="InterPro" id="IPR011004">
    <property type="entry name" value="Trimer_LpxA-like_sf"/>
</dbReference>
<dbReference type="PROSITE" id="PS00101">
    <property type="entry name" value="HEXAPEP_TRANSFERASES"/>
    <property type="match status" value="1"/>
</dbReference>
<evidence type="ECO:0000256" key="2">
    <source>
        <dbReference type="ARBA" id="ARBA00022679"/>
    </source>
</evidence>
<dbReference type="InterPro" id="IPR001451">
    <property type="entry name" value="Hexapep"/>
</dbReference>
<dbReference type="EMBL" id="JAYDYW010000010">
    <property type="protein sequence ID" value="MEE1674783.1"/>
    <property type="molecule type" value="Genomic_DNA"/>
</dbReference>
<dbReference type="InterPro" id="IPR050179">
    <property type="entry name" value="Trans_hexapeptide_repeat"/>
</dbReference>
<organism evidence="5 6">
    <name type="scientific">Agarivorans aestuarii</name>
    <dbReference type="NCBI Taxonomy" id="1563703"/>
    <lineage>
        <taxon>Bacteria</taxon>
        <taxon>Pseudomonadati</taxon>
        <taxon>Pseudomonadota</taxon>
        <taxon>Gammaproteobacteria</taxon>
        <taxon>Alteromonadales</taxon>
        <taxon>Alteromonadaceae</taxon>
        <taxon>Agarivorans</taxon>
    </lineage>
</organism>
<evidence type="ECO:0000313" key="5">
    <source>
        <dbReference type="EMBL" id="MEE1674783.1"/>
    </source>
</evidence>
<dbReference type="Pfam" id="PF00132">
    <property type="entry name" value="Hexapep"/>
    <property type="match status" value="1"/>
</dbReference>
<name>A0ABU7G647_9ALTE</name>
<dbReference type="InterPro" id="IPR017694">
    <property type="entry name" value="Phosphonate_tfrase_rpt"/>
</dbReference>
<sequence>MAIVDPGANLNSQPSIANSSKVTSSELGSWTEIGERCLLDNVQFGDYSYAQNDVDIALCTVGKFVSIASSVRINPSNHPWWRPSLHHFSYRPQKYGMAAKVDEQVFDWRADNKVSIGHDVWIGHGAIIMPGVNIGNGAIVGSGSIVTKDVPAWHIVVGNPAKVLRPRFDKADTGERLEKLAWWNWSHDKLAEALPLFQEDCISFLEHYEQQTISEGA</sequence>
<keyword evidence="3" id="KW-0677">Repeat</keyword>
<dbReference type="Proteomes" id="UP001310248">
    <property type="component" value="Unassembled WGS sequence"/>
</dbReference>
<dbReference type="PANTHER" id="PTHR43300:SF11">
    <property type="entry name" value="ACETYLTRANSFERASE RV3034C-RELATED"/>
    <property type="match status" value="1"/>
</dbReference>
<accession>A0ABU7G647</accession>
<dbReference type="Gene3D" id="2.160.10.10">
    <property type="entry name" value="Hexapeptide repeat proteins"/>
    <property type="match status" value="1"/>
</dbReference>
<keyword evidence="4" id="KW-0012">Acyltransferase</keyword>
<comment type="similarity">
    <text evidence="1">Belongs to the transferase hexapeptide repeat family.</text>
</comment>
<keyword evidence="6" id="KW-1185">Reference proteome</keyword>
<gene>
    <name evidence="5" type="ORF">SNR37_000102</name>
</gene>
<protein>
    <submittedName>
        <fullName evidence="5">DapH/DapD/GlmU-related protein</fullName>
    </submittedName>
</protein>
<dbReference type="SUPFAM" id="SSF51161">
    <property type="entry name" value="Trimeric LpxA-like enzymes"/>
    <property type="match status" value="1"/>
</dbReference>
<dbReference type="RefSeq" id="WP_329775831.1">
    <property type="nucleotide sequence ID" value="NZ_JAYDYW010000010.1"/>
</dbReference>
<dbReference type="InterPro" id="IPR018357">
    <property type="entry name" value="Hexapep_transf_CS"/>
</dbReference>
<evidence type="ECO:0000256" key="4">
    <source>
        <dbReference type="ARBA" id="ARBA00023315"/>
    </source>
</evidence>
<proteinExistence type="inferred from homology"/>
<comment type="caution">
    <text evidence="5">The sequence shown here is derived from an EMBL/GenBank/DDBJ whole genome shotgun (WGS) entry which is preliminary data.</text>
</comment>
<reference evidence="5 6" key="2">
    <citation type="submission" date="2023-12" db="EMBL/GenBank/DDBJ databases">
        <authorList>
            <consortium name="Cladostephus spongiosus"/>
            <person name="Lorente B."/>
            <person name="Cabral C."/>
            <person name="Frias J."/>
            <person name="Faria J."/>
            <person name="Toubarro D."/>
        </authorList>
    </citation>
    <scope>NUCLEOTIDE SEQUENCE [LARGE SCALE GENOMIC DNA]</scope>
    <source>
        <strain evidence="5 6">ZMCS4</strain>
    </source>
</reference>
<dbReference type="CDD" id="cd03349">
    <property type="entry name" value="LbH_XAT"/>
    <property type="match status" value="1"/>
</dbReference>
<keyword evidence="2" id="KW-0808">Transferase</keyword>